<evidence type="ECO:0000313" key="2">
    <source>
        <dbReference type="Proteomes" id="UP001320706"/>
    </source>
</evidence>
<sequence>MGLVVVDFCFISVRRSKSYSGENGTLAEWLTRCPAKAIPSGACVRITQVSHHLLFASFLLGRTPPPANSECS</sequence>
<gene>
    <name evidence="1" type="ORF">M8818_004478</name>
</gene>
<name>A0ACC3SFL3_9PEZI</name>
<dbReference type="Proteomes" id="UP001320706">
    <property type="component" value="Unassembled WGS sequence"/>
</dbReference>
<evidence type="ECO:0000313" key="1">
    <source>
        <dbReference type="EMBL" id="KAK8206644.1"/>
    </source>
</evidence>
<reference evidence="1" key="1">
    <citation type="submission" date="2024-02" db="EMBL/GenBank/DDBJ databases">
        <title>Metagenome Assembled Genome of Zalaria obscura JY119.</title>
        <authorList>
            <person name="Vighnesh L."/>
            <person name="Jagadeeshwari U."/>
            <person name="Venkata Ramana C."/>
            <person name="Sasikala C."/>
        </authorList>
    </citation>
    <scope>NUCLEOTIDE SEQUENCE</scope>
    <source>
        <strain evidence="1">JY119</strain>
    </source>
</reference>
<proteinExistence type="predicted"/>
<organism evidence="1 2">
    <name type="scientific">Zalaria obscura</name>
    <dbReference type="NCBI Taxonomy" id="2024903"/>
    <lineage>
        <taxon>Eukaryota</taxon>
        <taxon>Fungi</taxon>
        <taxon>Dikarya</taxon>
        <taxon>Ascomycota</taxon>
        <taxon>Pezizomycotina</taxon>
        <taxon>Dothideomycetes</taxon>
        <taxon>Dothideomycetidae</taxon>
        <taxon>Dothideales</taxon>
        <taxon>Zalariaceae</taxon>
        <taxon>Zalaria</taxon>
    </lineage>
</organism>
<accession>A0ACC3SFL3</accession>
<protein>
    <submittedName>
        <fullName evidence="1">Uncharacterized protein</fullName>
    </submittedName>
</protein>
<comment type="caution">
    <text evidence="1">The sequence shown here is derived from an EMBL/GenBank/DDBJ whole genome shotgun (WGS) entry which is preliminary data.</text>
</comment>
<dbReference type="EMBL" id="JAMKPW020000022">
    <property type="protein sequence ID" value="KAK8206644.1"/>
    <property type="molecule type" value="Genomic_DNA"/>
</dbReference>
<keyword evidence="2" id="KW-1185">Reference proteome</keyword>